<gene>
    <name evidence="1" type="ORF">RFULGI_LOCUS11602</name>
</gene>
<reference evidence="1" key="1">
    <citation type="submission" date="2021-06" db="EMBL/GenBank/DDBJ databases">
        <authorList>
            <person name="Kallberg Y."/>
            <person name="Tangrot J."/>
            <person name="Rosling A."/>
        </authorList>
    </citation>
    <scope>NUCLEOTIDE SEQUENCE</scope>
    <source>
        <strain evidence="1">IN212</strain>
    </source>
</reference>
<dbReference type="OrthoDB" id="2156052at2759"/>
<evidence type="ECO:0000313" key="2">
    <source>
        <dbReference type="Proteomes" id="UP000789396"/>
    </source>
</evidence>
<evidence type="ECO:0000313" key="1">
    <source>
        <dbReference type="EMBL" id="CAG8723196.1"/>
    </source>
</evidence>
<organism evidence="1 2">
    <name type="scientific">Racocetra fulgida</name>
    <dbReference type="NCBI Taxonomy" id="60492"/>
    <lineage>
        <taxon>Eukaryota</taxon>
        <taxon>Fungi</taxon>
        <taxon>Fungi incertae sedis</taxon>
        <taxon>Mucoromycota</taxon>
        <taxon>Glomeromycotina</taxon>
        <taxon>Glomeromycetes</taxon>
        <taxon>Diversisporales</taxon>
        <taxon>Gigasporaceae</taxon>
        <taxon>Racocetra</taxon>
    </lineage>
</organism>
<accession>A0A9N9I6X3</accession>
<proteinExistence type="predicted"/>
<comment type="caution">
    <text evidence="1">The sequence shown here is derived from an EMBL/GenBank/DDBJ whole genome shotgun (WGS) entry which is preliminary data.</text>
</comment>
<sequence>LETNVKSEALHMVIEWILLKLKILKELSKEILALFSRLGWMQKIDDNEFNDEDKKYPCPSFKKYNNPYDISNKEDVRSTLKNNVFDNLHLITTSKRPIKVFKRISIEDEVKGEPDFIYKRIGKLLLPIE</sequence>
<feature type="non-terminal residue" evidence="1">
    <location>
        <position position="1"/>
    </location>
</feature>
<protein>
    <submittedName>
        <fullName evidence="1">18550_t:CDS:1</fullName>
    </submittedName>
</protein>
<dbReference type="EMBL" id="CAJVPZ010025659">
    <property type="protein sequence ID" value="CAG8723196.1"/>
    <property type="molecule type" value="Genomic_DNA"/>
</dbReference>
<feature type="non-terminal residue" evidence="1">
    <location>
        <position position="129"/>
    </location>
</feature>
<dbReference type="AlphaFoldDB" id="A0A9N9I6X3"/>
<name>A0A9N9I6X3_9GLOM</name>
<dbReference type="Proteomes" id="UP000789396">
    <property type="component" value="Unassembled WGS sequence"/>
</dbReference>
<keyword evidence="2" id="KW-1185">Reference proteome</keyword>